<gene>
    <name evidence="9" type="ORF">JIN83_09340</name>
</gene>
<keyword evidence="3" id="KW-0479">Metal-binding</keyword>
<dbReference type="RefSeq" id="WP_309489772.1">
    <property type="nucleotide sequence ID" value="NZ_JAENIG010000005.1"/>
</dbReference>
<dbReference type="Gene3D" id="3.30.1120.10">
    <property type="match status" value="1"/>
</dbReference>
<dbReference type="InterPro" id="IPR000917">
    <property type="entry name" value="Sulfatase_N"/>
</dbReference>
<name>A0AAE2VCJ8_9BACT</name>
<evidence type="ECO:0000313" key="10">
    <source>
        <dbReference type="Proteomes" id="UP000634206"/>
    </source>
</evidence>
<protein>
    <submittedName>
        <fullName evidence="9">Sulfatase</fullName>
    </submittedName>
</protein>
<reference evidence="9" key="1">
    <citation type="submission" date="2021-01" db="EMBL/GenBank/DDBJ databases">
        <title>Modified the classification status of verrucomicrobia.</title>
        <authorList>
            <person name="Feng X."/>
        </authorList>
    </citation>
    <scope>NUCLEOTIDE SEQUENCE</scope>
    <source>
        <strain evidence="9">5K15</strain>
    </source>
</reference>
<keyword evidence="6" id="KW-0106">Calcium</keyword>
<dbReference type="InterPro" id="IPR017850">
    <property type="entry name" value="Alkaline_phosphatase_core_sf"/>
</dbReference>
<keyword evidence="10" id="KW-1185">Reference proteome</keyword>
<evidence type="ECO:0000256" key="5">
    <source>
        <dbReference type="ARBA" id="ARBA00022801"/>
    </source>
</evidence>
<evidence type="ECO:0000256" key="6">
    <source>
        <dbReference type="ARBA" id="ARBA00022837"/>
    </source>
</evidence>
<dbReference type="PANTHER" id="PTHR42693:SF42">
    <property type="entry name" value="ARYLSULFATASE G"/>
    <property type="match status" value="1"/>
</dbReference>
<comment type="caution">
    <text evidence="9">The sequence shown here is derived from an EMBL/GenBank/DDBJ whole genome shotgun (WGS) entry which is preliminary data.</text>
</comment>
<dbReference type="PANTHER" id="PTHR42693">
    <property type="entry name" value="ARYLSULFATASE FAMILY MEMBER"/>
    <property type="match status" value="1"/>
</dbReference>
<dbReference type="GO" id="GO:0004065">
    <property type="term" value="F:arylsulfatase activity"/>
    <property type="evidence" value="ECO:0007669"/>
    <property type="project" value="TreeGrafter"/>
</dbReference>
<evidence type="ECO:0000259" key="8">
    <source>
        <dbReference type="Pfam" id="PF00884"/>
    </source>
</evidence>
<comment type="similarity">
    <text evidence="2">Belongs to the sulfatase family.</text>
</comment>
<dbReference type="AlphaFoldDB" id="A0AAE2VCJ8"/>
<dbReference type="EMBL" id="JAENIG010000005">
    <property type="protein sequence ID" value="MBK1855161.1"/>
    <property type="molecule type" value="Genomic_DNA"/>
</dbReference>
<sequence length="476" mass="53016">MFFTRRHLSALSLASLGALSSLTIAAEPESTAKKPNIVIIMADDLGGKDLHCYGNKLVDTPSLDQLAAEGMRFTDAYAAAPVCSPTRAAMMTGQAPSRLHLTNHAPGHKDGFALKGSNLQEPKTLRNLPLSYVTIAERLSEAGYKTAHIGKWHLSYVGRNNTTGPTELELRPEHQGFDINIGGHFRGGPPSYFAPYKIPNLPDKEEGEYLPKRLADEAIAFIKDHQDEPFFLNWWPYSVHYPIQARKDLIKKYSQRKGPGIKDPIYAAMIEGMDTEIGRFLKALDETGLSKNTIVIFKSDNGGYDGDNRPFRGFKGQLYEGGVRIPWIVRWPGKVPAGSVNHTPVISMDCYPTLLDVAQLPLTPNQPVDGESLLPLFQQKKIKRDAIYLHYPNYAFHQRNRLGGVIREGDYKLIQRYDNGELELYNLAVDISETKNLAKQSPELAQRLAEKLQVWLKKTNAQMPVRVQGGQGAPGK</sequence>
<evidence type="ECO:0000256" key="7">
    <source>
        <dbReference type="SAM" id="SignalP"/>
    </source>
</evidence>
<dbReference type="InterPro" id="IPR050738">
    <property type="entry name" value="Sulfatase"/>
</dbReference>
<dbReference type="Proteomes" id="UP000634206">
    <property type="component" value="Unassembled WGS sequence"/>
</dbReference>
<dbReference type="InterPro" id="IPR024607">
    <property type="entry name" value="Sulfatase_CS"/>
</dbReference>
<organism evidence="9 10">
    <name type="scientific">Oceaniferula flava</name>
    <dbReference type="NCBI Taxonomy" id="2800421"/>
    <lineage>
        <taxon>Bacteria</taxon>
        <taxon>Pseudomonadati</taxon>
        <taxon>Verrucomicrobiota</taxon>
        <taxon>Verrucomicrobiia</taxon>
        <taxon>Verrucomicrobiales</taxon>
        <taxon>Verrucomicrobiaceae</taxon>
        <taxon>Oceaniferula</taxon>
    </lineage>
</organism>
<dbReference type="CDD" id="cd16144">
    <property type="entry name" value="ARS_like"/>
    <property type="match status" value="1"/>
</dbReference>
<dbReference type="Pfam" id="PF00884">
    <property type="entry name" value="Sulfatase"/>
    <property type="match status" value="1"/>
</dbReference>
<proteinExistence type="inferred from homology"/>
<comment type="cofactor">
    <cofactor evidence="1">
        <name>Ca(2+)</name>
        <dbReference type="ChEBI" id="CHEBI:29108"/>
    </cofactor>
</comment>
<keyword evidence="5" id="KW-0378">Hydrolase</keyword>
<evidence type="ECO:0000313" key="9">
    <source>
        <dbReference type="EMBL" id="MBK1855161.1"/>
    </source>
</evidence>
<evidence type="ECO:0000256" key="4">
    <source>
        <dbReference type="ARBA" id="ARBA00022729"/>
    </source>
</evidence>
<keyword evidence="4 7" id="KW-0732">Signal</keyword>
<dbReference type="PROSITE" id="PS00523">
    <property type="entry name" value="SULFATASE_1"/>
    <property type="match status" value="1"/>
</dbReference>
<evidence type="ECO:0000256" key="2">
    <source>
        <dbReference type="ARBA" id="ARBA00008779"/>
    </source>
</evidence>
<dbReference type="PROSITE" id="PS00149">
    <property type="entry name" value="SULFATASE_2"/>
    <property type="match status" value="1"/>
</dbReference>
<evidence type="ECO:0000256" key="3">
    <source>
        <dbReference type="ARBA" id="ARBA00022723"/>
    </source>
</evidence>
<accession>A0AAE2VCJ8</accession>
<dbReference type="Gene3D" id="3.40.720.10">
    <property type="entry name" value="Alkaline Phosphatase, subunit A"/>
    <property type="match status" value="1"/>
</dbReference>
<evidence type="ECO:0000256" key="1">
    <source>
        <dbReference type="ARBA" id="ARBA00001913"/>
    </source>
</evidence>
<dbReference type="GO" id="GO:0046872">
    <property type="term" value="F:metal ion binding"/>
    <property type="evidence" value="ECO:0007669"/>
    <property type="project" value="UniProtKB-KW"/>
</dbReference>
<dbReference type="SUPFAM" id="SSF53649">
    <property type="entry name" value="Alkaline phosphatase-like"/>
    <property type="match status" value="1"/>
</dbReference>
<feature type="signal peptide" evidence="7">
    <location>
        <begin position="1"/>
        <end position="25"/>
    </location>
</feature>
<feature type="domain" description="Sulfatase N-terminal" evidence="8">
    <location>
        <begin position="35"/>
        <end position="359"/>
    </location>
</feature>
<feature type="chain" id="PRO_5042221891" evidence="7">
    <location>
        <begin position="26"/>
        <end position="476"/>
    </location>
</feature>